<feature type="transmembrane region" description="Helical" evidence="8">
    <location>
        <begin position="46"/>
        <end position="68"/>
    </location>
</feature>
<feature type="transmembrane region" description="Helical" evidence="8">
    <location>
        <begin position="303"/>
        <end position="322"/>
    </location>
</feature>
<dbReference type="EMBL" id="JBHTMP010000120">
    <property type="protein sequence ID" value="MFD1326117.1"/>
    <property type="molecule type" value="Genomic_DNA"/>
</dbReference>
<keyword evidence="5 8" id="KW-1133">Transmembrane helix</keyword>
<organism evidence="10 11">
    <name type="scientific">Micromonospora sonneratiae</name>
    <dbReference type="NCBI Taxonomy" id="1184706"/>
    <lineage>
        <taxon>Bacteria</taxon>
        <taxon>Bacillati</taxon>
        <taxon>Actinomycetota</taxon>
        <taxon>Actinomycetes</taxon>
        <taxon>Micromonosporales</taxon>
        <taxon>Micromonosporaceae</taxon>
        <taxon>Micromonospora</taxon>
    </lineage>
</organism>
<keyword evidence="3" id="KW-1003">Cell membrane</keyword>
<dbReference type="InterPro" id="IPR036259">
    <property type="entry name" value="MFS_trans_sf"/>
</dbReference>
<evidence type="ECO:0000256" key="3">
    <source>
        <dbReference type="ARBA" id="ARBA00022475"/>
    </source>
</evidence>
<accession>A0ABW3YRK3</accession>
<comment type="subcellular location">
    <subcellularLocation>
        <location evidence="1">Cell membrane</location>
        <topology evidence="1">Multi-pass membrane protein</topology>
    </subcellularLocation>
</comment>
<evidence type="ECO:0000256" key="2">
    <source>
        <dbReference type="ARBA" id="ARBA00022448"/>
    </source>
</evidence>
<feature type="transmembrane region" description="Helical" evidence="8">
    <location>
        <begin position="88"/>
        <end position="117"/>
    </location>
</feature>
<feature type="region of interest" description="Disordered" evidence="7">
    <location>
        <begin position="397"/>
        <end position="435"/>
    </location>
</feature>
<keyword evidence="4 8" id="KW-0812">Transmembrane</keyword>
<feature type="transmembrane region" description="Helical" evidence="8">
    <location>
        <begin position="343"/>
        <end position="363"/>
    </location>
</feature>
<evidence type="ECO:0000256" key="7">
    <source>
        <dbReference type="SAM" id="MobiDB-lite"/>
    </source>
</evidence>
<feature type="transmembrane region" description="Helical" evidence="8">
    <location>
        <begin position="167"/>
        <end position="186"/>
    </location>
</feature>
<feature type="compositionally biased region" description="Acidic residues" evidence="7">
    <location>
        <begin position="411"/>
        <end position="422"/>
    </location>
</feature>
<keyword evidence="6 8" id="KW-0472">Membrane</keyword>
<dbReference type="PANTHER" id="PTHR23513">
    <property type="entry name" value="INTEGRAL MEMBRANE EFFLUX PROTEIN-RELATED"/>
    <property type="match status" value="1"/>
</dbReference>
<comment type="caution">
    <text evidence="10">The sequence shown here is derived from an EMBL/GenBank/DDBJ whole genome shotgun (WGS) entry which is preliminary data.</text>
</comment>
<evidence type="ECO:0000259" key="9">
    <source>
        <dbReference type="PROSITE" id="PS50850"/>
    </source>
</evidence>
<feature type="transmembrane region" description="Helical" evidence="8">
    <location>
        <begin position="20"/>
        <end position="40"/>
    </location>
</feature>
<dbReference type="Gene3D" id="1.20.1250.20">
    <property type="entry name" value="MFS general substrate transporter like domains"/>
    <property type="match status" value="1"/>
</dbReference>
<keyword evidence="2" id="KW-0813">Transport</keyword>
<evidence type="ECO:0000256" key="1">
    <source>
        <dbReference type="ARBA" id="ARBA00004651"/>
    </source>
</evidence>
<evidence type="ECO:0000256" key="5">
    <source>
        <dbReference type="ARBA" id="ARBA00022989"/>
    </source>
</evidence>
<dbReference type="Pfam" id="PF05977">
    <property type="entry name" value="MFS_3"/>
    <property type="match status" value="1"/>
</dbReference>
<dbReference type="PROSITE" id="PS50850">
    <property type="entry name" value="MFS"/>
    <property type="match status" value="1"/>
</dbReference>
<dbReference type="CDD" id="cd06173">
    <property type="entry name" value="MFS_MefA_like"/>
    <property type="match status" value="1"/>
</dbReference>
<evidence type="ECO:0000256" key="8">
    <source>
        <dbReference type="SAM" id="Phobius"/>
    </source>
</evidence>
<dbReference type="InterPro" id="IPR010290">
    <property type="entry name" value="TM_effector"/>
</dbReference>
<dbReference type="RefSeq" id="WP_377579276.1">
    <property type="nucleotide sequence ID" value="NZ_JBHTMP010000120.1"/>
</dbReference>
<dbReference type="PANTHER" id="PTHR23513:SF11">
    <property type="entry name" value="STAPHYLOFERRIN A TRANSPORTER"/>
    <property type="match status" value="1"/>
</dbReference>
<feature type="transmembrane region" description="Helical" evidence="8">
    <location>
        <begin position="215"/>
        <end position="242"/>
    </location>
</feature>
<feature type="transmembrane region" description="Helical" evidence="8">
    <location>
        <begin position="248"/>
        <end position="272"/>
    </location>
</feature>
<evidence type="ECO:0000256" key="4">
    <source>
        <dbReference type="ARBA" id="ARBA00022692"/>
    </source>
</evidence>
<name>A0ABW3YRK3_9ACTN</name>
<protein>
    <submittedName>
        <fullName evidence="10">MFS transporter</fullName>
    </submittedName>
</protein>
<sequence>MSFARPLRHSQFRRVWFGQAISSIGDGIFAVALIGLILQSHRNSDLGYVMAAEGAAMVAMSLVGGVLADRMRRSRAMALSEMVRLLAVTGFVLGAAQGPLILSLVLAAMMGAGAALFQPAFGALTPSLVPDEDLPAANALRSMTTRAAAVIGPALGGLLLALSGPRMALLVDVATFAVSVLFLIGIKDRAPQRDTPQNVFREAHAGLSAVAARPWVLTIILQGTVQLLLVMGPALVLLPILLKDRGHFAAYGVMVGLQALGSVLGGLTVSAYQPRQPGVAGVCALALLSLQLLALGLDLPLYVLGATMVATGFGYSVFGVLWSSALQRSIPGELLGRVMSVEMLGTFALAPVGLALAPLAITAWGTQPVLLGALVVLLVSTVLPLAQRDVRRFADTAPPADAATGIRDADPGDDDTADDADEPATRRPVARTEPS</sequence>
<dbReference type="InterPro" id="IPR022324">
    <property type="entry name" value="Bacilysin_exporter_BacE_put"/>
</dbReference>
<dbReference type="InterPro" id="IPR020846">
    <property type="entry name" value="MFS_dom"/>
</dbReference>
<dbReference type="Proteomes" id="UP001597260">
    <property type="component" value="Unassembled WGS sequence"/>
</dbReference>
<reference evidence="11" key="1">
    <citation type="journal article" date="2019" name="Int. J. Syst. Evol. Microbiol.">
        <title>The Global Catalogue of Microorganisms (GCM) 10K type strain sequencing project: providing services to taxonomists for standard genome sequencing and annotation.</title>
        <authorList>
            <consortium name="The Broad Institute Genomics Platform"/>
            <consortium name="The Broad Institute Genome Sequencing Center for Infectious Disease"/>
            <person name="Wu L."/>
            <person name="Ma J."/>
        </authorList>
    </citation>
    <scope>NUCLEOTIDE SEQUENCE [LARGE SCALE GENOMIC DNA]</scope>
    <source>
        <strain evidence="11">JCM 31037</strain>
    </source>
</reference>
<feature type="transmembrane region" description="Helical" evidence="8">
    <location>
        <begin position="279"/>
        <end position="297"/>
    </location>
</feature>
<feature type="transmembrane region" description="Helical" evidence="8">
    <location>
        <begin position="369"/>
        <end position="386"/>
    </location>
</feature>
<proteinExistence type="predicted"/>
<dbReference type="SUPFAM" id="SSF103473">
    <property type="entry name" value="MFS general substrate transporter"/>
    <property type="match status" value="1"/>
</dbReference>
<evidence type="ECO:0000256" key="6">
    <source>
        <dbReference type="ARBA" id="ARBA00023136"/>
    </source>
</evidence>
<feature type="domain" description="Major facilitator superfamily (MFS) profile" evidence="9">
    <location>
        <begin position="11"/>
        <end position="391"/>
    </location>
</feature>
<gene>
    <name evidence="10" type="ORF">ACFQ4H_34070</name>
</gene>
<keyword evidence="11" id="KW-1185">Reference proteome</keyword>
<evidence type="ECO:0000313" key="10">
    <source>
        <dbReference type="EMBL" id="MFD1326117.1"/>
    </source>
</evidence>
<evidence type="ECO:0000313" key="11">
    <source>
        <dbReference type="Proteomes" id="UP001597260"/>
    </source>
</evidence>
<dbReference type="PRINTS" id="PR01988">
    <property type="entry name" value="EXPORTERBACE"/>
</dbReference>